<comment type="similarity">
    <text evidence="2">Belongs to the peptidase M24B family.</text>
</comment>
<dbReference type="GO" id="GO:0005739">
    <property type="term" value="C:mitochondrion"/>
    <property type="evidence" value="ECO:0007669"/>
    <property type="project" value="TreeGrafter"/>
</dbReference>
<keyword evidence="4" id="KW-0378">Hydrolase</keyword>
<dbReference type="eggNOG" id="KOG2414">
    <property type="taxonomic scope" value="Eukaryota"/>
</dbReference>
<dbReference type="InterPro" id="IPR000994">
    <property type="entry name" value="Pept_M24"/>
</dbReference>
<evidence type="ECO:0000256" key="2">
    <source>
        <dbReference type="ARBA" id="ARBA00008766"/>
    </source>
</evidence>
<dbReference type="CDD" id="cd01087">
    <property type="entry name" value="Prolidase"/>
    <property type="match status" value="1"/>
</dbReference>
<dbReference type="Gene3D" id="3.40.350.10">
    <property type="entry name" value="Creatinase/prolidase N-terminal domain"/>
    <property type="match status" value="1"/>
</dbReference>
<keyword evidence="5" id="KW-0464">Manganese</keyword>
<dbReference type="SMART" id="SM01011">
    <property type="entry name" value="AMP_N"/>
    <property type="match status" value="1"/>
</dbReference>
<feature type="domain" description="Aminopeptidase P N-terminal" evidence="6">
    <location>
        <begin position="23"/>
        <end position="160"/>
    </location>
</feature>
<dbReference type="GO" id="GO:0006508">
    <property type="term" value="P:proteolysis"/>
    <property type="evidence" value="ECO:0007669"/>
    <property type="project" value="TreeGrafter"/>
</dbReference>
<dbReference type="InterPro" id="IPR029149">
    <property type="entry name" value="Creatin/AminoP/Spt16_N"/>
</dbReference>
<accession>A0A0L0HAX6</accession>
<evidence type="ECO:0000256" key="5">
    <source>
        <dbReference type="ARBA" id="ARBA00023211"/>
    </source>
</evidence>
<evidence type="ECO:0000256" key="4">
    <source>
        <dbReference type="ARBA" id="ARBA00022801"/>
    </source>
</evidence>
<dbReference type="InterPro" id="IPR007865">
    <property type="entry name" value="Aminopep_P_N"/>
</dbReference>
<comment type="cofactor">
    <cofactor evidence="1">
        <name>Mn(2+)</name>
        <dbReference type="ChEBI" id="CHEBI:29035"/>
    </cofactor>
</comment>
<dbReference type="PANTHER" id="PTHR43226">
    <property type="entry name" value="XAA-PRO AMINOPEPTIDASE 3"/>
    <property type="match status" value="1"/>
</dbReference>
<dbReference type="GO" id="GO:0070006">
    <property type="term" value="F:metalloaminopeptidase activity"/>
    <property type="evidence" value="ECO:0007669"/>
    <property type="project" value="InterPro"/>
</dbReference>
<dbReference type="GO" id="GO:0030145">
    <property type="term" value="F:manganese ion binding"/>
    <property type="evidence" value="ECO:0007669"/>
    <property type="project" value="InterPro"/>
</dbReference>
<dbReference type="GeneID" id="27689777"/>
<dbReference type="VEuPathDB" id="FungiDB:SPPG_06483"/>
<dbReference type="SUPFAM" id="SSF55920">
    <property type="entry name" value="Creatinase/aminopeptidase"/>
    <property type="match status" value="1"/>
</dbReference>
<name>A0A0L0HAX6_SPIPD</name>
<evidence type="ECO:0000313" key="8">
    <source>
        <dbReference type="Proteomes" id="UP000053201"/>
    </source>
</evidence>
<dbReference type="PANTHER" id="PTHR43226:SF4">
    <property type="entry name" value="XAA-PRO AMINOPEPTIDASE 3"/>
    <property type="match status" value="1"/>
</dbReference>
<dbReference type="Pfam" id="PF00557">
    <property type="entry name" value="Peptidase_M24"/>
    <property type="match status" value="1"/>
</dbReference>
<dbReference type="Pfam" id="PF05195">
    <property type="entry name" value="AMP_N"/>
    <property type="match status" value="1"/>
</dbReference>
<dbReference type="Proteomes" id="UP000053201">
    <property type="component" value="Unassembled WGS sequence"/>
</dbReference>
<dbReference type="OrthoDB" id="4215474at2759"/>
<dbReference type="RefSeq" id="XP_016606111.1">
    <property type="nucleotide sequence ID" value="XM_016754682.1"/>
</dbReference>
<dbReference type="SUPFAM" id="SSF53092">
    <property type="entry name" value="Creatinase/prolidase N-terminal domain"/>
    <property type="match status" value="1"/>
</dbReference>
<dbReference type="InterPro" id="IPR036005">
    <property type="entry name" value="Creatinase/aminopeptidase-like"/>
</dbReference>
<dbReference type="Gene3D" id="3.90.230.10">
    <property type="entry name" value="Creatinase/methionine aminopeptidase superfamily"/>
    <property type="match status" value="1"/>
</dbReference>
<dbReference type="FunCoup" id="A0A0L0HAX6">
    <property type="interactions" value="322"/>
</dbReference>
<evidence type="ECO:0000256" key="1">
    <source>
        <dbReference type="ARBA" id="ARBA00001936"/>
    </source>
</evidence>
<keyword evidence="3" id="KW-0479">Metal-binding</keyword>
<sequence>MSHHVTNFLFESQYFVLVVTPGLSREEYQSRRSRLMSQLSEGSVVIVPGYGLRYATNGIFYPFHQQTNLLYLCGVDEPDCALVLVRSKASENGYKMILFVRPQDKKREIWDGPKIGFEGAAQFFGADETQSIDALPRYIEAILSSPTGPIYTDLALSSPPATPLDETYIRHGSSSKLHASNASAIDTSITPILKNLTLTKGRRGRSPVVQKLTPLISELRLVKSPAEQELMRKAGRIAGRGFVDMMGETKPGIGEHDLGAVMEYSCKRQGAKGLGYVPVVAGGENALVIHYVVNNQLLSDGTLVLVDAGAEYAGYASDITRTWPVNGKFTTQQRQLYEAVLRVQQDCIKRCTGDNDVTLDSIQNDAFEMLREECSALFGRNIGRREMSQLYPHHVGHWLGMDIHDTENIPRTRKLEAGMVITIEPGLYIPHSDAYPEGFRGVGIRIEDDIVVGSKETGFAPVVLSAEAPKEVIDVEAVVGGLVGRRKIKYPQAPTRAGHG</sequence>
<dbReference type="EMBL" id="KQ257461">
    <property type="protein sequence ID" value="KNC98071.1"/>
    <property type="molecule type" value="Genomic_DNA"/>
</dbReference>
<organism evidence="7 8">
    <name type="scientific">Spizellomyces punctatus (strain DAOM BR117)</name>
    <dbReference type="NCBI Taxonomy" id="645134"/>
    <lineage>
        <taxon>Eukaryota</taxon>
        <taxon>Fungi</taxon>
        <taxon>Fungi incertae sedis</taxon>
        <taxon>Chytridiomycota</taxon>
        <taxon>Chytridiomycota incertae sedis</taxon>
        <taxon>Chytridiomycetes</taxon>
        <taxon>Spizellomycetales</taxon>
        <taxon>Spizellomycetaceae</taxon>
        <taxon>Spizellomyces</taxon>
    </lineage>
</organism>
<gene>
    <name evidence="7" type="ORF">SPPG_06483</name>
</gene>
<dbReference type="InterPro" id="IPR052433">
    <property type="entry name" value="X-Pro_dipept-like"/>
</dbReference>
<dbReference type="InParanoid" id="A0A0L0HAX6"/>
<protein>
    <recommendedName>
        <fullName evidence="6">Aminopeptidase P N-terminal domain-containing protein</fullName>
    </recommendedName>
</protein>
<dbReference type="AlphaFoldDB" id="A0A0L0HAX6"/>
<evidence type="ECO:0000256" key="3">
    <source>
        <dbReference type="ARBA" id="ARBA00022723"/>
    </source>
</evidence>
<reference evidence="7 8" key="1">
    <citation type="submission" date="2009-08" db="EMBL/GenBank/DDBJ databases">
        <title>The Genome Sequence of Spizellomyces punctatus strain DAOM BR117.</title>
        <authorList>
            <consortium name="The Broad Institute Genome Sequencing Platform"/>
            <person name="Russ C."/>
            <person name="Cuomo C."/>
            <person name="Shea T."/>
            <person name="Young S.K."/>
            <person name="Zeng Q."/>
            <person name="Koehrsen M."/>
            <person name="Haas B."/>
            <person name="Borodovsky M."/>
            <person name="Guigo R."/>
            <person name="Alvarado L."/>
            <person name="Berlin A."/>
            <person name="Bochicchio J."/>
            <person name="Borenstein D."/>
            <person name="Chapman S."/>
            <person name="Chen Z."/>
            <person name="Engels R."/>
            <person name="Freedman E."/>
            <person name="Gellesch M."/>
            <person name="Goldberg J."/>
            <person name="Griggs A."/>
            <person name="Gujja S."/>
            <person name="Heiman D."/>
            <person name="Hepburn T."/>
            <person name="Howarth C."/>
            <person name="Jen D."/>
            <person name="Larson L."/>
            <person name="Lewis B."/>
            <person name="Mehta T."/>
            <person name="Park D."/>
            <person name="Pearson M."/>
            <person name="Roberts A."/>
            <person name="Saif S."/>
            <person name="Shenoy N."/>
            <person name="Sisk P."/>
            <person name="Stolte C."/>
            <person name="Sykes S."/>
            <person name="Thomson T."/>
            <person name="Walk T."/>
            <person name="White J."/>
            <person name="Yandava C."/>
            <person name="Burger G."/>
            <person name="Gray M.W."/>
            <person name="Holland P.W.H."/>
            <person name="King N."/>
            <person name="Lang F.B.F."/>
            <person name="Roger A.J."/>
            <person name="Ruiz-Trillo I."/>
            <person name="Lander E."/>
            <person name="Nusbaum C."/>
        </authorList>
    </citation>
    <scope>NUCLEOTIDE SEQUENCE [LARGE SCALE GENOMIC DNA]</scope>
    <source>
        <strain evidence="7 8">DAOM BR117</strain>
    </source>
</reference>
<evidence type="ECO:0000313" key="7">
    <source>
        <dbReference type="EMBL" id="KNC98071.1"/>
    </source>
</evidence>
<keyword evidence="8" id="KW-1185">Reference proteome</keyword>
<dbReference type="STRING" id="645134.A0A0L0HAX6"/>
<dbReference type="OMA" id="DSYFWYL"/>
<proteinExistence type="inferred from homology"/>
<evidence type="ECO:0000259" key="6">
    <source>
        <dbReference type="SMART" id="SM01011"/>
    </source>
</evidence>